<comment type="caution">
    <text evidence="1">The sequence shown here is derived from an EMBL/GenBank/DDBJ whole genome shotgun (WGS) entry which is preliminary data.</text>
</comment>
<accession>A0ABP9QBE8</accession>
<dbReference type="SUPFAM" id="SSF53756">
    <property type="entry name" value="UDP-Glycosyltransferase/glycogen phosphorylase"/>
    <property type="match status" value="1"/>
</dbReference>
<gene>
    <name evidence="1" type="ORF">GCM10023214_19390</name>
</gene>
<dbReference type="PANTHER" id="PTHR46656:SF3">
    <property type="entry name" value="PUTATIVE-RELATED"/>
    <property type="match status" value="1"/>
</dbReference>
<dbReference type="RefSeq" id="WP_346053491.1">
    <property type="nucleotide sequence ID" value="NZ_BAABIB010000045.1"/>
</dbReference>
<dbReference type="Gene3D" id="3.40.50.2000">
    <property type="entry name" value="Glycogen Phosphorylase B"/>
    <property type="match status" value="1"/>
</dbReference>
<proteinExistence type="predicted"/>
<keyword evidence="2" id="KW-1185">Reference proteome</keyword>
<organism evidence="1 2">
    <name type="scientific">Amycolatopsis dongchuanensis</name>
    <dbReference type="NCBI Taxonomy" id="1070866"/>
    <lineage>
        <taxon>Bacteria</taxon>
        <taxon>Bacillati</taxon>
        <taxon>Actinomycetota</taxon>
        <taxon>Actinomycetes</taxon>
        <taxon>Pseudonocardiales</taxon>
        <taxon>Pseudonocardiaceae</taxon>
        <taxon>Amycolatopsis</taxon>
    </lineage>
</organism>
<evidence type="ECO:0000313" key="1">
    <source>
        <dbReference type="EMBL" id="GAA5158373.1"/>
    </source>
</evidence>
<dbReference type="PANTHER" id="PTHR46656">
    <property type="entry name" value="PUTATIVE-RELATED"/>
    <property type="match status" value="1"/>
</dbReference>
<dbReference type="Pfam" id="PF20706">
    <property type="entry name" value="GT4-conflict"/>
    <property type="match status" value="1"/>
</dbReference>
<reference evidence="2" key="1">
    <citation type="journal article" date="2019" name="Int. J. Syst. Evol. Microbiol.">
        <title>The Global Catalogue of Microorganisms (GCM) 10K type strain sequencing project: providing services to taxonomists for standard genome sequencing and annotation.</title>
        <authorList>
            <consortium name="The Broad Institute Genomics Platform"/>
            <consortium name="The Broad Institute Genome Sequencing Center for Infectious Disease"/>
            <person name="Wu L."/>
            <person name="Ma J."/>
        </authorList>
    </citation>
    <scope>NUCLEOTIDE SEQUENCE [LARGE SCALE GENOMIC DNA]</scope>
    <source>
        <strain evidence="2">JCM 18054</strain>
    </source>
</reference>
<dbReference type="EMBL" id="BAABIB010000045">
    <property type="protein sequence ID" value="GAA5158373.1"/>
    <property type="molecule type" value="Genomic_DNA"/>
</dbReference>
<sequence length="808" mass="88880">MPDRTVACTVVSGGRLPTARVLARSYLDRHPGHGFVTFVLDEASPADDHEDWLVAGYDWLDAGQDEYLRLATFLSEEELTAAVVPLVLRQLLSEAEVAVHLAPETDVLAPFADITNAAAAQGIVLVPRLLAPLPADGNQPAVERELFDPGFVAVGRSATAFLDFWADRARREPGTHQRWLDLVPALFPHTVARDAGLGVAHWNLHEDRSGAPVKFLHLSGYDPETPWLLTEGLDGRGRVRLSADGAKLLRHEPEPLTLRQACEDYGRRLLAAGYRKDARYRFDRLPDGSPLTGQMRQLAHQAWLAAHQPRRTPSDLPAVEPPPPAFGPDGGAGFQRWLSSPAFPAERKAGLNRLVKQVWKSRVDLQAVFPRPEGASAEAFRNWCRIHGADEGLVPDWALPVEPDPVPVDAPADEFGVNVAGYLTGELGLGEMGRIVHRTVVAAGVPVVAVVEEDSLALACRTGLAAPETVGRPRFPVSVLAVNADYAALLLESHPEVGHERYRIGLWAWELEEFPEQLHGGFALVDEVWTISEFCRRAIAPHSPVPVKVLPVPVEDPGEPRRQRTAGEPVRFLFVFDYNSTGGRKNPWGVVEAFRRAFPDRPDVHLTIKTTNARLHPVADERLRHLVGDDPRIELIDRYLTSGEFDALYARSDCYVSLHRSEGFGLTVAEAMVRGLAVIATDYSSTTEFLDAETGWPVPHGMTEVGPGWVPYPEDGRWADPDLDEAAAAMRQVADDPAEAYRRGKAARERILRTRSTAVAADWVREQLTAAHATWRTRTSAPTADTPTPGILHRGKRKLLSLVPGRSR</sequence>
<dbReference type="Proteomes" id="UP001500192">
    <property type="component" value="Unassembled WGS sequence"/>
</dbReference>
<evidence type="ECO:0000313" key="2">
    <source>
        <dbReference type="Proteomes" id="UP001500192"/>
    </source>
</evidence>
<name>A0ABP9QBE8_9PSEU</name>
<dbReference type="CDD" id="cd03801">
    <property type="entry name" value="GT4_PimA-like"/>
    <property type="match status" value="1"/>
</dbReference>
<protein>
    <submittedName>
        <fullName evidence="1">Glycosyltransferase</fullName>
    </submittedName>
</protein>